<keyword evidence="4" id="KW-0630">Potassium</keyword>
<organism evidence="10 11">
    <name type="scientific">Blepharisma stoltei</name>
    <dbReference type="NCBI Taxonomy" id="1481888"/>
    <lineage>
        <taxon>Eukaryota</taxon>
        <taxon>Sar</taxon>
        <taxon>Alveolata</taxon>
        <taxon>Ciliophora</taxon>
        <taxon>Postciliodesmatophora</taxon>
        <taxon>Heterotrichea</taxon>
        <taxon>Heterotrichida</taxon>
        <taxon>Blepharismidae</taxon>
        <taxon>Blepharisma</taxon>
    </lineage>
</organism>
<evidence type="ECO:0000256" key="2">
    <source>
        <dbReference type="ARBA" id="ARBA00022679"/>
    </source>
</evidence>
<sequence>MRRLHLINKHLCGEREVCIVAAGRSPIDKVGGSLSHYSTVELASSTLKGTLEKFRIPTEEIEEIYFGTVFPSNLGQSPAKQIAVNAGLRDSVNCMILNKLCASGMKATMLGALSISTGNADCVVVGGAESMSKIPYIVPKIREGLVRGNHKALDATVCDGILDPRFKVIPAFCSDLISQKLNFSKSDLDYFSQESIKRANKAWNSGKFSNEIIPISDKKGKLINKDTIKDINLLKADLKPIYQGGVTTAANACPINDGTSFLVLCSRQKANALGLKILGTISSFADFEHHKLSFPTSPTLAIWKALERANLSLSKIDYIEINEAFASVVLANSVALPFDLEKINVYGGGVAIGHPVGSSGARILVTLLNVLMQEGGVYGAAGICNDGGGAGAVIIKREI</sequence>
<dbReference type="InterPro" id="IPR020613">
    <property type="entry name" value="Thiolase_CS"/>
</dbReference>
<dbReference type="Proteomes" id="UP001162131">
    <property type="component" value="Unassembled WGS sequence"/>
</dbReference>
<evidence type="ECO:0000259" key="9">
    <source>
        <dbReference type="Pfam" id="PF02803"/>
    </source>
</evidence>
<dbReference type="GO" id="GO:0005739">
    <property type="term" value="C:mitochondrion"/>
    <property type="evidence" value="ECO:0007669"/>
    <property type="project" value="TreeGrafter"/>
</dbReference>
<dbReference type="GO" id="GO:0006635">
    <property type="term" value="P:fatty acid beta-oxidation"/>
    <property type="evidence" value="ECO:0007669"/>
    <property type="project" value="TreeGrafter"/>
</dbReference>
<dbReference type="Pfam" id="PF02803">
    <property type="entry name" value="Thiolase_C"/>
    <property type="match status" value="1"/>
</dbReference>
<proteinExistence type="inferred from homology"/>
<name>A0AAU9K1W7_9CILI</name>
<keyword evidence="5 7" id="KW-0012">Acyltransferase</keyword>
<dbReference type="InterPro" id="IPR020616">
    <property type="entry name" value="Thiolase_N"/>
</dbReference>
<evidence type="ECO:0000313" key="11">
    <source>
        <dbReference type="Proteomes" id="UP001162131"/>
    </source>
</evidence>
<dbReference type="PIRSF" id="PIRSF000429">
    <property type="entry name" value="Ac-CoA_Ac_transf"/>
    <property type="match status" value="1"/>
</dbReference>
<dbReference type="GO" id="GO:0046872">
    <property type="term" value="F:metal ion binding"/>
    <property type="evidence" value="ECO:0007669"/>
    <property type="project" value="UniProtKB-KW"/>
</dbReference>
<dbReference type="SUPFAM" id="SSF53901">
    <property type="entry name" value="Thiolase-like"/>
    <property type="match status" value="2"/>
</dbReference>
<dbReference type="PANTHER" id="PTHR18919:SF156">
    <property type="entry name" value="ACETYL-COA ACETYLTRANSFERASE, MITOCHONDRIAL"/>
    <property type="match status" value="1"/>
</dbReference>
<dbReference type="AlphaFoldDB" id="A0AAU9K1W7"/>
<dbReference type="Gene3D" id="3.40.47.10">
    <property type="match status" value="1"/>
</dbReference>
<dbReference type="InterPro" id="IPR016039">
    <property type="entry name" value="Thiolase-like"/>
</dbReference>
<evidence type="ECO:0000256" key="3">
    <source>
        <dbReference type="ARBA" id="ARBA00022723"/>
    </source>
</evidence>
<evidence type="ECO:0008006" key="12">
    <source>
        <dbReference type="Google" id="ProtNLM"/>
    </source>
</evidence>
<accession>A0AAU9K1W7</accession>
<evidence type="ECO:0000259" key="8">
    <source>
        <dbReference type="Pfam" id="PF00108"/>
    </source>
</evidence>
<dbReference type="EMBL" id="CAJZBQ010000054">
    <property type="protein sequence ID" value="CAG9332522.1"/>
    <property type="molecule type" value="Genomic_DNA"/>
</dbReference>
<dbReference type="InterPro" id="IPR020617">
    <property type="entry name" value="Thiolase_C"/>
</dbReference>
<dbReference type="InterPro" id="IPR002155">
    <property type="entry name" value="Thiolase"/>
</dbReference>
<keyword evidence="3" id="KW-0479">Metal-binding</keyword>
<feature type="domain" description="Thiolase N-terminal" evidence="8">
    <location>
        <begin position="17"/>
        <end position="267"/>
    </location>
</feature>
<feature type="active site" description="Acyl-thioester intermediate" evidence="6">
    <location>
        <position position="101"/>
    </location>
</feature>
<comment type="caution">
    <text evidence="10">The sequence shown here is derived from an EMBL/GenBank/DDBJ whole genome shotgun (WGS) entry which is preliminary data.</text>
</comment>
<dbReference type="PROSITE" id="PS00737">
    <property type="entry name" value="THIOLASE_2"/>
    <property type="match status" value="1"/>
</dbReference>
<evidence type="ECO:0000256" key="4">
    <source>
        <dbReference type="ARBA" id="ARBA00022958"/>
    </source>
</evidence>
<dbReference type="NCBIfam" id="TIGR01930">
    <property type="entry name" value="AcCoA-C-Actrans"/>
    <property type="match status" value="1"/>
</dbReference>
<feature type="active site" description="Proton acceptor" evidence="6">
    <location>
        <position position="384"/>
    </location>
</feature>
<evidence type="ECO:0000256" key="5">
    <source>
        <dbReference type="ARBA" id="ARBA00023315"/>
    </source>
</evidence>
<comment type="similarity">
    <text evidence="1 7">Belongs to the thiolase-like superfamily. Thiolase family.</text>
</comment>
<reference evidence="10" key="1">
    <citation type="submission" date="2021-09" db="EMBL/GenBank/DDBJ databases">
        <authorList>
            <consortium name="AG Swart"/>
            <person name="Singh M."/>
            <person name="Singh A."/>
            <person name="Seah K."/>
            <person name="Emmerich C."/>
        </authorList>
    </citation>
    <scope>NUCLEOTIDE SEQUENCE</scope>
    <source>
        <strain evidence="10">ATCC30299</strain>
    </source>
</reference>
<evidence type="ECO:0000256" key="6">
    <source>
        <dbReference type="PIRSR" id="PIRSR000429-1"/>
    </source>
</evidence>
<dbReference type="PANTHER" id="PTHR18919">
    <property type="entry name" value="ACETYL-COA C-ACYLTRANSFERASE"/>
    <property type="match status" value="1"/>
</dbReference>
<feature type="active site" description="Proton acceptor" evidence="6">
    <location>
        <position position="354"/>
    </location>
</feature>
<dbReference type="GO" id="GO:0003985">
    <property type="term" value="F:acetyl-CoA C-acetyltransferase activity"/>
    <property type="evidence" value="ECO:0007669"/>
    <property type="project" value="TreeGrafter"/>
</dbReference>
<gene>
    <name evidence="10" type="ORF">BSTOLATCC_MIC55967</name>
</gene>
<keyword evidence="2 7" id="KW-0808">Transferase</keyword>
<evidence type="ECO:0000256" key="1">
    <source>
        <dbReference type="ARBA" id="ARBA00010982"/>
    </source>
</evidence>
<evidence type="ECO:0000256" key="7">
    <source>
        <dbReference type="RuleBase" id="RU003557"/>
    </source>
</evidence>
<dbReference type="CDD" id="cd00751">
    <property type="entry name" value="thiolase"/>
    <property type="match status" value="1"/>
</dbReference>
<keyword evidence="11" id="KW-1185">Reference proteome</keyword>
<evidence type="ECO:0000313" key="10">
    <source>
        <dbReference type="EMBL" id="CAG9332522.1"/>
    </source>
</evidence>
<protein>
    <recommendedName>
        <fullName evidence="12">Acetyl-CoA acetyltransferase</fullName>
    </recommendedName>
</protein>
<dbReference type="Pfam" id="PF00108">
    <property type="entry name" value="Thiolase_N"/>
    <property type="match status" value="1"/>
</dbReference>
<feature type="domain" description="Thiolase C-terminal" evidence="9">
    <location>
        <begin position="276"/>
        <end position="396"/>
    </location>
</feature>